<sequence length="112" mass="12683">MVRHIYNSWRSDHLPHHVRLTITPPIAVFEVDTTIERPPGVHPPTHDPNSDISPSTHSPRSTIIPEPYPEWAPQEISGLCISLWLKFAFPKFTSAGTSHHSRINVSSVYEVE</sequence>
<keyword evidence="3" id="KW-1185">Reference proteome</keyword>
<proteinExistence type="predicted"/>
<reference evidence="2 3" key="1">
    <citation type="submission" date="2019-06" db="EMBL/GenBank/DDBJ databases">
        <title>Genome Sequence of the Brown Rot Fungal Pathogen Monilinia laxa.</title>
        <authorList>
            <person name="De Miccolis Angelini R.M."/>
            <person name="Landi L."/>
            <person name="Abate D."/>
            <person name="Pollastro S."/>
            <person name="Romanazzi G."/>
            <person name="Faretra F."/>
        </authorList>
    </citation>
    <scope>NUCLEOTIDE SEQUENCE [LARGE SCALE GENOMIC DNA]</scope>
    <source>
        <strain evidence="2 3">Mlax316</strain>
    </source>
</reference>
<organism evidence="2 3">
    <name type="scientific">Monilinia laxa</name>
    <name type="common">Brown rot fungus</name>
    <name type="synonym">Sclerotinia laxa</name>
    <dbReference type="NCBI Taxonomy" id="61186"/>
    <lineage>
        <taxon>Eukaryota</taxon>
        <taxon>Fungi</taxon>
        <taxon>Dikarya</taxon>
        <taxon>Ascomycota</taxon>
        <taxon>Pezizomycotina</taxon>
        <taxon>Leotiomycetes</taxon>
        <taxon>Helotiales</taxon>
        <taxon>Sclerotiniaceae</taxon>
        <taxon>Monilinia</taxon>
    </lineage>
</organism>
<protein>
    <submittedName>
        <fullName evidence="2">Uncharacterized protein</fullName>
    </submittedName>
</protein>
<feature type="compositionally biased region" description="Polar residues" evidence="1">
    <location>
        <begin position="50"/>
        <end position="61"/>
    </location>
</feature>
<dbReference type="EMBL" id="VIGI01000006">
    <property type="protein sequence ID" value="KAB8299113.1"/>
    <property type="molecule type" value="Genomic_DNA"/>
</dbReference>
<dbReference type="Proteomes" id="UP000326757">
    <property type="component" value="Unassembled WGS sequence"/>
</dbReference>
<name>A0A5N6K8S3_MONLA</name>
<gene>
    <name evidence="2" type="ORF">EYC80_001226</name>
</gene>
<feature type="region of interest" description="Disordered" evidence="1">
    <location>
        <begin position="35"/>
        <end position="65"/>
    </location>
</feature>
<evidence type="ECO:0000256" key="1">
    <source>
        <dbReference type="SAM" id="MobiDB-lite"/>
    </source>
</evidence>
<accession>A0A5N6K8S3</accession>
<evidence type="ECO:0000313" key="3">
    <source>
        <dbReference type="Proteomes" id="UP000326757"/>
    </source>
</evidence>
<comment type="caution">
    <text evidence="2">The sequence shown here is derived from an EMBL/GenBank/DDBJ whole genome shotgun (WGS) entry which is preliminary data.</text>
</comment>
<evidence type="ECO:0000313" key="2">
    <source>
        <dbReference type="EMBL" id="KAB8299113.1"/>
    </source>
</evidence>
<dbReference type="AlphaFoldDB" id="A0A5N6K8S3"/>